<dbReference type="EMBL" id="SDMR01000008">
    <property type="protein sequence ID" value="TBT94941.1"/>
    <property type="molecule type" value="Genomic_DNA"/>
</dbReference>
<evidence type="ECO:0000313" key="2">
    <source>
        <dbReference type="EMBL" id="TBT94941.1"/>
    </source>
</evidence>
<dbReference type="Proteomes" id="UP000291933">
    <property type="component" value="Unassembled WGS sequence"/>
</dbReference>
<dbReference type="AlphaFoldDB" id="A0A4V2JT58"/>
<feature type="region of interest" description="Disordered" evidence="1">
    <location>
        <begin position="1"/>
        <end position="35"/>
    </location>
</feature>
<comment type="caution">
    <text evidence="2">The sequence shown here is derived from an EMBL/GenBank/DDBJ whole genome shotgun (WGS) entry which is preliminary data.</text>
</comment>
<dbReference type="SUPFAM" id="SSF140663">
    <property type="entry name" value="TTHA0068-like"/>
    <property type="match status" value="1"/>
</dbReference>
<dbReference type="PANTHER" id="PTHR34796:SF1">
    <property type="entry name" value="EXPRESSED PROTEIN"/>
    <property type="match status" value="1"/>
</dbReference>
<dbReference type="RefSeq" id="WP_131172030.1">
    <property type="nucleotide sequence ID" value="NZ_FXTL01000007.1"/>
</dbReference>
<reference evidence="2 3" key="1">
    <citation type="submission" date="2019-01" db="EMBL/GenBank/DDBJ databases">
        <title>Lactibacter flavus gen. nov., sp. nov., a novel bacterium of the family Propionibacteriaceae isolated from raw milk and dairy products.</title>
        <authorList>
            <person name="Huptas C."/>
            <person name="Wenning M."/>
            <person name="Breitenwieser F."/>
            <person name="Doll E."/>
            <person name="Von Neubeck M."/>
            <person name="Busse H.-J."/>
            <person name="Scherer S."/>
        </authorList>
    </citation>
    <scope>NUCLEOTIDE SEQUENCE [LARGE SCALE GENOMIC DNA]</scope>
    <source>
        <strain evidence="2 3">DSM 22130</strain>
    </source>
</reference>
<dbReference type="PANTHER" id="PTHR34796">
    <property type="entry name" value="EXPRESSED PROTEIN"/>
    <property type="match status" value="1"/>
</dbReference>
<keyword evidence="3" id="KW-1185">Reference proteome</keyword>
<accession>A0A4V2JT58</accession>
<dbReference type="Pfam" id="PF03745">
    <property type="entry name" value="DUF309"/>
    <property type="match status" value="1"/>
</dbReference>
<organism evidence="2 3">
    <name type="scientific">Propioniciclava tarda</name>
    <dbReference type="NCBI Taxonomy" id="433330"/>
    <lineage>
        <taxon>Bacteria</taxon>
        <taxon>Bacillati</taxon>
        <taxon>Actinomycetota</taxon>
        <taxon>Actinomycetes</taxon>
        <taxon>Propionibacteriales</taxon>
        <taxon>Propionibacteriaceae</taxon>
        <taxon>Propioniciclava</taxon>
    </lineage>
</organism>
<dbReference type="InterPro" id="IPR023203">
    <property type="entry name" value="TTHA0068_sf"/>
</dbReference>
<proteinExistence type="predicted"/>
<evidence type="ECO:0000256" key="1">
    <source>
        <dbReference type="SAM" id="MobiDB-lite"/>
    </source>
</evidence>
<protein>
    <submittedName>
        <fullName evidence="2">DUF309 domain-containing protein</fullName>
    </submittedName>
</protein>
<evidence type="ECO:0000313" key="3">
    <source>
        <dbReference type="Proteomes" id="UP000291933"/>
    </source>
</evidence>
<name>A0A4V2JT58_PROTD</name>
<dbReference type="Gene3D" id="1.10.3450.10">
    <property type="entry name" value="TTHA0068-like"/>
    <property type="match status" value="1"/>
</dbReference>
<dbReference type="OrthoDB" id="160968at2"/>
<sequence>MSEPAARRTRPRDALGRPLDWDAVGVPPVDDSPRPPIETLDAARALIASGRPFAAHEVLEGRWKSCPEAERGLWQGLAQLAVALTHAGRGNARGASRLVERGAGRLAEYEATSGPTYGLDLGRVVAGVRRAVG</sequence>
<dbReference type="InterPro" id="IPR005500">
    <property type="entry name" value="DUF309"/>
</dbReference>
<gene>
    <name evidence="2" type="ORF">ET996_07960</name>
</gene>